<feature type="region of interest" description="Disordered" evidence="1">
    <location>
        <begin position="27"/>
        <end position="98"/>
    </location>
</feature>
<feature type="compositionally biased region" description="Pro residues" evidence="1">
    <location>
        <begin position="78"/>
        <end position="92"/>
    </location>
</feature>
<keyword evidence="3" id="KW-1185">Reference proteome</keyword>
<dbReference type="EMBL" id="JAVDXW010000001">
    <property type="protein sequence ID" value="MDR7302517.1"/>
    <property type="molecule type" value="Genomic_DNA"/>
</dbReference>
<gene>
    <name evidence="2" type="ORF">JOF55_002698</name>
</gene>
<feature type="compositionally biased region" description="Polar residues" evidence="1">
    <location>
        <begin position="44"/>
        <end position="55"/>
    </location>
</feature>
<name>A0AAE4CNX6_9ACTN</name>
<organism evidence="2 3">
    <name type="scientific">Haloactinomyces albus</name>
    <dbReference type="NCBI Taxonomy" id="1352928"/>
    <lineage>
        <taxon>Bacteria</taxon>
        <taxon>Bacillati</taxon>
        <taxon>Actinomycetota</taxon>
        <taxon>Actinomycetes</taxon>
        <taxon>Actinopolysporales</taxon>
        <taxon>Actinopolysporaceae</taxon>
        <taxon>Haloactinomyces</taxon>
    </lineage>
</organism>
<dbReference type="Proteomes" id="UP001180845">
    <property type="component" value="Unassembled WGS sequence"/>
</dbReference>
<evidence type="ECO:0000313" key="3">
    <source>
        <dbReference type="Proteomes" id="UP001180845"/>
    </source>
</evidence>
<sequence length="98" mass="10512">MESAIIPLFLLLLLIGGGAALTIVLSRRKRAQRPRFPSAGYGYSPTQYPSHQAPPQTYGYPSQHGHPPVQPGCSPQMPVQPPQPSPQYPPQGGPSASR</sequence>
<reference evidence="2" key="1">
    <citation type="submission" date="2023-07" db="EMBL/GenBank/DDBJ databases">
        <title>Sequencing the genomes of 1000 actinobacteria strains.</title>
        <authorList>
            <person name="Klenk H.-P."/>
        </authorList>
    </citation>
    <scope>NUCLEOTIDE SEQUENCE</scope>
    <source>
        <strain evidence="2">DSM 45977</strain>
    </source>
</reference>
<comment type="caution">
    <text evidence="2">The sequence shown here is derived from an EMBL/GenBank/DDBJ whole genome shotgun (WGS) entry which is preliminary data.</text>
</comment>
<evidence type="ECO:0000313" key="2">
    <source>
        <dbReference type="EMBL" id="MDR7302517.1"/>
    </source>
</evidence>
<protein>
    <submittedName>
        <fullName evidence="2">Uncharacterized protein</fullName>
    </submittedName>
</protein>
<dbReference type="AlphaFoldDB" id="A0AAE4CNX6"/>
<proteinExistence type="predicted"/>
<accession>A0AAE4CNX6</accession>
<evidence type="ECO:0000256" key="1">
    <source>
        <dbReference type="SAM" id="MobiDB-lite"/>
    </source>
</evidence>
<dbReference type="RefSeq" id="WP_310274105.1">
    <property type="nucleotide sequence ID" value="NZ_JAVDXW010000001.1"/>
</dbReference>